<dbReference type="PROSITE" id="PS01136">
    <property type="entry name" value="UPF0034"/>
    <property type="match status" value="1"/>
</dbReference>
<evidence type="ECO:0000313" key="12">
    <source>
        <dbReference type="EMBL" id="MBW8186669.1"/>
    </source>
</evidence>
<keyword evidence="3 9" id="KW-0285">Flavoprotein</keyword>
<dbReference type="HAMAP" id="MF_02043">
    <property type="entry name" value="DusC_subfam"/>
    <property type="match status" value="1"/>
</dbReference>
<evidence type="ECO:0000256" key="10">
    <source>
        <dbReference type="PIRNR" id="PIRNR006621"/>
    </source>
</evidence>
<dbReference type="RefSeq" id="WP_220111875.1">
    <property type="nucleotide sequence ID" value="NZ_JAHZST010000035.1"/>
</dbReference>
<feature type="site" description="Interacts with tRNA" evidence="9">
    <location>
        <position position="176"/>
    </location>
</feature>
<keyword evidence="8 9" id="KW-0560">Oxidoreductase</keyword>
<feature type="binding site" evidence="9">
    <location>
        <position position="139"/>
    </location>
    <ligand>
        <name>FMN</name>
        <dbReference type="ChEBI" id="CHEBI:58210"/>
    </ligand>
</feature>
<dbReference type="InterPro" id="IPR013785">
    <property type="entry name" value="Aldolase_TIM"/>
</dbReference>
<comment type="function">
    <text evidence="9">Catalyzes the synthesis of 5,6-dihydrouridine (D), a modified base found in the D-loop of most tRNAs, via the reduction of the C5-C6 double bond in target uridines. Specifically modifies U16 in tRNAs.</text>
</comment>
<keyword evidence="2 9" id="KW-0820">tRNA-binding</keyword>
<evidence type="ECO:0000256" key="1">
    <source>
        <dbReference type="ARBA" id="ARBA00001917"/>
    </source>
</evidence>
<evidence type="ECO:0000256" key="2">
    <source>
        <dbReference type="ARBA" id="ARBA00022555"/>
    </source>
</evidence>
<dbReference type="EC" id="1.3.1.-" evidence="9"/>
<evidence type="ECO:0000256" key="5">
    <source>
        <dbReference type="ARBA" id="ARBA00022694"/>
    </source>
</evidence>
<comment type="similarity">
    <text evidence="9">Belongs to the Dus family. DusC subfamily.</text>
</comment>
<dbReference type="Proteomes" id="UP001195963">
    <property type="component" value="Unassembled WGS sequence"/>
</dbReference>
<gene>
    <name evidence="9 12" type="primary">dusC</name>
    <name evidence="12" type="ORF">K0625_23970</name>
</gene>
<evidence type="ECO:0000256" key="3">
    <source>
        <dbReference type="ARBA" id="ARBA00022630"/>
    </source>
</evidence>
<dbReference type="Pfam" id="PF01207">
    <property type="entry name" value="Dus"/>
    <property type="match status" value="1"/>
</dbReference>
<keyword evidence="7 9" id="KW-0694">RNA-binding</keyword>
<comment type="catalytic activity">
    <reaction evidence="9">
        <text>5,6-dihydrouridine(16) in tRNA + NAD(+) = uridine(16) in tRNA + NADH + H(+)</text>
        <dbReference type="Rhea" id="RHEA:53380"/>
        <dbReference type="Rhea" id="RHEA-COMP:13543"/>
        <dbReference type="Rhea" id="RHEA-COMP:13544"/>
        <dbReference type="ChEBI" id="CHEBI:15378"/>
        <dbReference type="ChEBI" id="CHEBI:57540"/>
        <dbReference type="ChEBI" id="CHEBI:57945"/>
        <dbReference type="ChEBI" id="CHEBI:65315"/>
        <dbReference type="ChEBI" id="CHEBI:74443"/>
    </reaction>
</comment>
<evidence type="ECO:0000256" key="8">
    <source>
        <dbReference type="ARBA" id="ARBA00023002"/>
    </source>
</evidence>
<dbReference type="Gene3D" id="1.20.225.30">
    <property type="entry name" value="Dihydrouridine synthase, C-terminal recognition domain"/>
    <property type="match status" value="1"/>
</dbReference>
<feature type="binding site" evidence="9">
    <location>
        <position position="68"/>
    </location>
    <ligand>
        <name>FMN</name>
        <dbReference type="ChEBI" id="CHEBI:58210"/>
    </ligand>
</feature>
<dbReference type="PANTHER" id="PTHR11082:SF26">
    <property type="entry name" value="TRNA-DIHYDROURIDINE(16) SYNTHASE"/>
    <property type="match status" value="1"/>
</dbReference>
<dbReference type="InterPro" id="IPR042270">
    <property type="entry name" value="DusC_C"/>
</dbReference>
<feature type="site" description="Interacts with tRNA; defines subfamily-specific binding signature" evidence="9">
    <location>
        <position position="294"/>
    </location>
</feature>
<sequence length="315" mass="35225">MRVILAPMEGVADAPMRSLLTSVGGYDLVISEFIRVVDQLLPEKVFYRLCAELAYGSKTKAGTPVRLQLLGQHPNWMAENAIRAIELGSLGVDLNYGCPAPMVNRSNGGAALLKEPETIYKVTKAVREAVPSSHPVSAKIRLGWDDKSRCVEIAQAIESAGATELTVHARTKEEGYRPPAHWEYINLIREAIAIPVIANGEVWCHQDYLKCQAASGCDDVMIGRGALAVPNLAHVIKTNQVKMPWNQVMQLLLKYSEYEIVSVKEKYYPARIKQWLKFMVKQYPQADALFTQVRVMKQTQEILALLRSEAENQYL</sequence>
<feature type="site" description="Interacts with tRNA; defines subfamily-specific binding signature" evidence="9">
    <location>
        <position position="271"/>
    </location>
</feature>
<dbReference type="NCBIfam" id="NF007838">
    <property type="entry name" value="PRK10550.1"/>
    <property type="match status" value="1"/>
</dbReference>
<evidence type="ECO:0000313" key="13">
    <source>
        <dbReference type="Proteomes" id="UP001195963"/>
    </source>
</evidence>
<keyword evidence="5 9" id="KW-0819">tRNA processing</keyword>
<evidence type="ECO:0000256" key="9">
    <source>
        <dbReference type="HAMAP-Rule" id="MF_02043"/>
    </source>
</evidence>
<evidence type="ECO:0000259" key="11">
    <source>
        <dbReference type="Pfam" id="PF01207"/>
    </source>
</evidence>
<evidence type="ECO:0000256" key="6">
    <source>
        <dbReference type="ARBA" id="ARBA00022857"/>
    </source>
</evidence>
<dbReference type="InterPro" id="IPR035587">
    <property type="entry name" value="DUS-like_FMN-bd"/>
</dbReference>
<dbReference type="Gene3D" id="3.20.20.70">
    <property type="entry name" value="Aldolase class I"/>
    <property type="match status" value="1"/>
</dbReference>
<dbReference type="InterPro" id="IPR018517">
    <property type="entry name" value="tRNA_hU_synthase_CS"/>
</dbReference>
<dbReference type="InterPro" id="IPR001269">
    <property type="entry name" value="DUS_fam"/>
</dbReference>
<keyword evidence="13" id="KW-1185">Reference proteome</keyword>
<protein>
    <recommendedName>
        <fullName evidence="9">tRNA-dihydrouridine(16) synthase</fullName>
        <ecNumber evidence="9">1.3.1.-</ecNumber>
    </recommendedName>
    <alternativeName>
        <fullName evidence="9">U16-specific dihydrouridine synthase</fullName>
        <shortName evidence="9">U16-specific Dus</shortName>
    </alternativeName>
    <alternativeName>
        <fullName evidence="9">tRNA-dihydrouridine synthase C</fullName>
    </alternativeName>
</protein>
<comment type="similarity">
    <text evidence="10">Belongs to the dus family.</text>
</comment>
<dbReference type="InterPro" id="IPR032886">
    <property type="entry name" value="DusC"/>
</dbReference>
<comment type="cofactor">
    <cofactor evidence="1 9 10">
        <name>FMN</name>
        <dbReference type="ChEBI" id="CHEBI:58210"/>
    </cofactor>
</comment>
<comment type="caution">
    <text evidence="12">The sequence shown here is derived from an EMBL/GenBank/DDBJ whole genome shotgun (WGS) entry which is preliminary data.</text>
</comment>
<feature type="binding site" evidence="9">
    <location>
        <begin position="223"/>
        <end position="224"/>
    </location>
    <ligand>
        <name>FMN</name>
        <dbReference type="ChEBI" id="CHEBI:58210"/>
    </ligand>
</feature>
<accession>A0ABS7EAF4</accession>
<feature type="site" description="Interacts with tRNA" evidence="9">
    <location>
        <position position="95"/>
    </location>
</feature>
<comment type="caution">
    <text evidence="9">Lacks conserved residue(s) required for the propagation of feature annotation.</text>
</comment>
<dbReference type="EMBL" id="JAHZST010000035">
    <property type="protein sequence ID" value="MBW8186669.1"/>
    <property type="molecule type" value="Genomic_DNA"/>
</dbReference>
<reference evidence="12 13" key="1">
    <citation type="submission" date="2021-07" db="EMBL/GenBank/DDBJ databases">
        <title>Shewanella sp. nov, isolated from SCS.</title>
        <authorList>
            <person name="Cao W.R."/>
        </authorList>
    </citation>
    <scope>NUCLEOTIDE SEQUENCE [LARGE SCALE GENOMIC DNA]</scope>
    <source>
        <strain evidence="12 13">NR704-98</strain>
    </source>
</reference>
<comment type="catalytic activity">
    <reaction evidence="9">
        <text>5,6-dihydrouridine(16) in tRNA + NADP(+) = uridine(16) in tRNA + NADPH + H(+)</text>
        <dbReference type="Rhea" id="RHEA:53376"/>
        <dbReference type="Rhea" id="RHEA-COMP:13543"/>
        <dbReference type="Rhea" id="RHEA-COMP:13544"/>
        <dbReference type="ChEBI" id="CHEBI:15378"/>
        <dbReference type="ChEBI" id="CHEBI:57783"/>
        <dbReference type="ChEBI" id="CHEBI:58349"/>
        <dbReference type="ChEBI" id="CHEBI:65315"/>
        <dbReference type="ChEBI" id="CHEBI:74443"/>
    </reaction>
</comment>
<keyword evidence="6 9" id="KW-0521">NADP</keyword>
<keyword evidence="4 9" id="KW-0288">FMN</keyword>
<dbReference type="PIRSF" id="PIRSF006621">
    <property type="entry name" value="Dus"/>
    <property type="match status" value="1"/>
</dbReference>
<feature type="site" description="Interacts with tRNA; defines subfamily-specific binding signature" evidence="9">
    <location>
        <position position="273"/>
    </location>
</feature>
<evidence type="ECO:0000256" key="7">
    <source>
        <dbReference type="ARBA" id="ARBA00022884"/>
    </source>
</evidence>
<feature type="active site" description="Proton donor" evidence="9">
    <location>
        <position position="98"/>
    </location>
</feature>
<evidence type="ECO:0000256" key="4">
    <source>
        <dbReference type="ARBA" id="ARBA00022643"/>
    </source>
</evidence>
<dbReference type="PANTHER" id="PTHR11082">
    <property type="entry name" value="TRNA-DIHYDROURIDINE SYNTHASE"/>
    <property type="match status" value="1"/>
</dbReference>
<dbReference type="CDD" id="cd02801">
    <property type="entry name" value="DUS_like_FMN"/>
    <property type="match status" value="1"/>
</dbReference>
<feature type="domain" description="DUS-like FMN-binding" evidence="11">
    <location>
        <begin position="4"/>
        <end position="266"/>
    </location>
</feature>
<dbReference type="SUPFAM" id="SSF51395">
    <property type="entry name" value="FMN-linked oxidoreductases"/>
    <property type="match status" value="1"/>
</dbReference>
<feature type="site" description="Interacts with tRNA; defines subfamily-specific binding signature" evidence="9">
    <location>
        <position position="35"/>
    </location>
</feature>
<organism evidence="12 13">
    <name type="scientific">Shewanella nanhaiensis</name>
    <dbReference type="NCBI Taxonomy" id="2864872"/>
    <lineage>
        <taxon>Bacteria</taxon>
        <taxon>Pseudomonadati</taxon>
        <taxon>Pseudomonadota</taxon>
        <taxon>Gammaproteobacteria</taxon>
        <taxon>Alteromonadales</taxon>
        <taxon>Shewanellaceae</taxon>
        <taxon>Shewanella</taxon>
    </lineage>
</organism>
<proteinExistence type="inferred from homology"/>
<name>A0ABS7EAF4_9GAMM</name>
<feature type="binding site" evidence="9">
    <location>
        <begin position="199"/>
        <end position="201"/>
    </location>
    <ligand>
        <name>FMN</name>
        <dbReference type="ChEBI" id="CHEBI:58210"/>
    </ligand>
</feature>
<dbReference type="GO" id="GO:0016491">
    <property type="term" value="F:oxidoreductase activity"/>
    <property type="evidence" value="ECO:0007669"/>
    <property type="project" value="UniProtKB-KW"/>
</dbReference>